<comment type="caution">
    <text evidence="1">The sequence shown here is derived from an EMBL/GenBank/DDBJ whole genome shotgun (WGS) entry which is preliminary data.</text>
</comment>
<dbReference type="EMBL" id="JASBWS010000037">
    <property type="protein sequence ID" value="KAJ9107220.1"/>
    <property type="molecule type" value="Genomic_DNA"/>
</dbReference>
<evidence type="ECO:0000313" key="2">
    <source>
        <dbReference type="Proteomes" id="UP001230649"/>
    </source>
</evidence>
<dbReference type="Proteomes" id="UP001230649">
    <property type="component" value="Unassembled WGS sequence"/>
</dbReference>
<reference evidence="1" key="1">
    <citation type="submission" date="2023-04" db="EMBL/GenBank/DDBJ databases">
        <title>Draft Genome sequencing of Naganishia species isolated from polar environments using Oxford Nanopore Technology.</title>
        <authorList>
            <person name="Leo P."/>
            <person name="Venkateswaran K."/>
        </authorList>
    </citation>
    <scope>NUCLEOTIDE SEQUENCE</scope>
    <source>
        <strain evidence="1">MNA-CCFEE 5262</strain>
    </source>
</reference>
<proteinExistence type="predicted"/>
<gene>
    <name evidence="1" type="ORF">QFC20_003755</name>
</gene>
<protein>
    <submittedName>
        <fullName evidence="1">Uncharacterized protein</fullName>
    </submittedName>
</protein>
<sequence>MAPLQFWKPGTAGPGSSLDRESEAEGGLLLSIAPVADQQQSRYAAPPSLTSQRTRLPIYKHRDKLLYCVEKYGVVIVVGQTGCGKSTQLPQYLHEAGWSAENHVIACTQPRRVAATSVAARVAEEMGSVLGDEVGYSIRFEDLSNPQRTRVNVIMIDEAHERGAYTDLLLGLLKKIRRKRPELRIIISSATIDAENFLEYFNTNADSSDRSKDDAIIVSLEGRMYPVETAYLEEPVANYVEAAVQTVFDIHMKEPKGDILVFLTGREEIEEAAQEIADRAISLPKAAPRLMPIPLHGGLSPEEQQAMFAPPPRDTRKVVVATNIAEASVTIEGIKFVIDSGFVKLRTYNPKTGMDVLSVTPCSVASANQRAGRAGRTSAGKCFRLYPSSALSNGIMPVTTPPELVRSDISLYLLQLKALGIDNLVRFDFLSPPPTEMMIRALEFLYSLKALDEEGRLTRPLGINMAEVPVNPMMAAILLNSQDFQCGEEILTIAAMTSVQNVFILGEGAAGAMGEIERRKFTAEEGDHLTLLNAYNAFVKYGRQSPKWCGTHRLNYKALLRAVSIRQQLKKYLDRFGIKTVSCEGDSKRLRRCLVTGYFKVGLSAKEPRISVLIGGDSSQNAARMMPDGTYRSVRENAVSQIRALYVLFTRNATTGWVIFHEVVETSKSFIRDLTVIEQDWLVELAPHYYQFAGGNLKPHFQTKQ</sequence>
<organism evidence="1 2">
    <name type="scientific">Naganishia adeliensis</name>
    <dbReference type="NCBI Taxonomy" id="92952"/>
    <lineage>
        <taxon>Eukaryota</taxon>
        <taxon>Fungi</taxon>
        <taxon>Dikarya</taxon>
        <taxon>Basidiomycota</taxon>
        <taxon>Agaricomycotina</taxon>
        <taxon>Tremellomycetes</taxon>
        <taxon>Filobasidiales</taxon>
        <taxon>Filobasidiaceae</taxon>
        <taxon>Naganishia</taxon>
    </lineage>
</organism>
<name>A0ACC2W7Z5_9TREE</name>
<accession>A0ACC2W7Z5</accession>
<evidence type="ECO:0000313" key="1">
    <source>
        <dbReference type="EMBL" id="KAJ9107220.1"/>
    </source>
</evidence>
<keyword evidence="2" id="KW-1185">Reference proteome</keyword>